<proteinExistence type="predicted"/>
<name>A0A1E3STP4_9MYCO</name>
<evidence type="ECO:0000313" key="4">
    <source>
        <dbReference type="Proteomes" id="UP000094224"/>
    </source>
</evidence>
<evidence type="ECO:0000256" key="1">
    <source>
        <dbReference type="SAM" id="MobiDB-lite"/>
    </source>
</evidence>
<evidence type="ECO:0000313" key="3">
    <source>
        <dbReference type="EMBL" id="ODR04858.1"/>
    </source>
</evidence>
<keyword evidence="4" id="KW-1185">Reference proteome</keyword>
<dbReference type="RefSeq" id="WP_069401255.1">
    <property type="nucleotide sequence ID" value="NZ_JAYWKZ010000016.1"/>
</dbReference>
<dbReference type="SMART" id="SM00327">
    <property type="entry name" value="VWA"/>
    <property type="match status" value="1"/>
</dbReference>
<dbReference type="Pfam" id="PF05762">
    <property type="entry name" value="VWA_CoxE"/>
    <property type="match status" value="1"/>
</dbReference>
<organism evidence="3 4">
    <name type="scientific">Mycobacterium sherrisii</name>
    <dbReference type="NCBI Taxonomy" id="243061"/>
    <lineage>
        <taxon>Bacteria</taxon>
        <taxon>Bacillati</taxon>
        <taxon>Actinomycetota</taxon>
        <taxon>Actinomycetes</taxon>
        <taxon>Mycobacteriales</taxon>
        <taxon>Mycobacteriaceae</taxon>
        <taxon>Mycobacterium</taxon>
        <taxon>Mycobacterium simiae complex</taxon>
    </lineage>
</organism>
<dbReference type="STRING" id="243061.AWC25_07055"/>
<dbReference type="InterPro" id="IPR002035">
    <property type="entry name" value="VWF_A"/>
</dbReference>
<dbReference type="CDD" id="cd00198">
    <property type="entry name" value="vWFA"/>
    <property type="match status" value="1"/>
</dbReference>
<dbReference type="Gene3D" id="3.40.50.410">
    <property type="entry name" value="von Willebrand factor, type A domain"/>
    <property type="match status" value="1"/>
</dbReference>
<feature type="domain" description="VWFA" evidence="2">
    <location>
        <begin position="223"/>
        <end position="385"/>
    </location>
</feature>
<dbReference type="PANTHER" id="PTHR39338">
    <property type="entry name" value="BLL5662 PROTEIN-RELATED"/>
    <property type="match status" value="1"/>
</dbReference>
<evidence type="ECO:0000259" key="2">
    <source>
        <dbReference type="SMART" id="SM00327"/>
    </source>
</evidence>
<dbReference type="InterPro" id="IPR036465">
    <property type="entry name" value="vWFA_dom_sf"/>
</dbReference>
<dbReference type="InterPro" id="IPR008912">
    <property type="entry name" value="Uncharacterised_CoxE"/>
</dbReference>
<protein>
    <submittedName>
        <fullName evidence="3">VWA containing CoxE family protein</fullName>
    </submittedName>
</protein>
<comment type="caution">
    <text evidence="3">The sequence shown here is derived from an EMBL/GenBank/DDBJ whole genome shotgun (WGS) entry which is preliminary data.</text>
</comment>
<dbReference type="EMBL" id="MIHC01000027">
    <property type="protein sequence ID" value="ODR04858.1"/>
    <property type="molecule type" value="Genomic_DNA"/>
</dbReference>
<gene>
    <name evidence="3" type="ORF">BHQ21_15925</name>
</gene>
<accession>A0A1E3STP4</accession>
<dbReference type="SUPFAM" id="SSF53300">
    <property type="entry name" value="vWA-like"/>
    <property type="match status" value="1"/>
</dbReference>
<dbReference type="PANTHER" id="PTHR39338:SF6">
    <property type="entry name" value="BLL5662 PROTEIN"/>
    <property type="match status" value="1"/>
</dbReference>
<dbReference type="Proteomes" id="UP000094224">
    <property type="component" value="Unassembled WGS sequence"/>
</dbReference>
<feature type="region of interest" description="Disordered" evidence="1">
    <location>
        <begin position="92"/>
        <end position="118"/>
    </location>
</feature>
<reference evidence="4" key="1">
    <citation type="submission" date="2016-09" db="EMBL/GenBank/DDBJ databases">
        <authorList>
            <person name="Greninger A.L."/>
            <person name="Jerome K.R."/>
            <person name="Mcnair B."/>
            <person name="Wallis C."/>
            <person name="Fang F."/>
        </authorList>
    </citation>
    <scope>NUCLEOTIDE SEQUENCE [LARGE SCALE GENOMIC DNA]</scope>
    <source>
        <strain evidence="4">BC1_M4</strain>
    </source>
</reference>
<dbReference type="AlphaFoldDB" id="A0A1E3STP4"/>
<sequence length="397" mass="42864">MSTPLLLRGVDRAALAAALVARLRNAGVSVSASGPASFVLALRMLAPDNTSALYWAARLTLVNRMEDLAAFDAVFAAVFGLDDVDGARRADAQLPLPGPKTPAAGTLRPGGGASGSTQQLPWVTRSVIAADGSGDSSAQVPDVLPSRIEALADQPFERFDPDDLRLLGTWLEATVARWPRRRSLRFEPSAAGRRIDLRATINASRATGWESMVLASSRPRRRPRPIVLVCDVSRSMQPYAAVYLHLMRAVLRQNGTRPEVFAFSTTLTRLTSVLSHRSAEVALQRANARVSDRYGGTSIGRSVTALLAPPHGNALRGAVVIIASDGWDSDPPEALTRAMDRLRRRAHMLIWLNPRAAHREFKPLAGSMAAALPYCDLFLPAHSLTGIRQLLLALAER</sequence>
<dbReference type="PIRSF" id="PIRSF010256">
    <property type="entry name" value="CoxE_vWa"/>
    <property type="match status" value="1"/>
</dbReference>
<dbReference type="InterPro" id="IPR011195">
    <property type="entry name" value="UCP010256"/>
</dbReference>